<keyword evidence="5" id="KW-0276">Fatty acid metabolism</keyword>
<dbReference type="GO" id="GO:0004768">
    <property type="term" value="F:stearoyl-CoA 9-desaturase activity"/>
    <property type="evidence" value="ECO:0007669"/>
    <property type="project" value="TreeGrafter"/>
</dbReference>
<evidence type="ECO:0000256" key="6">
    <source>
        <dbReference type="ARBA" id="ARBA00022989"/>
    </source>
</evidence>
<keyword evidence="3" id="KW-0444">Lipid biosynthesis</keyword>
<dbReference type="Proteomes" id="UP001162162">
    <property type="component" value="Unassembled WGS sequence"/>
</dbReference>
<dbReference type="GO" id="GO:0005789">
    <property type="term" value="C:endoplasmic reticulum membrane"/>
    <property type="evidence" value="ECO:0007669"/>
    <property type="project" value="TreeGrafter"/>
</dbReference>
<dbReference type="PANTHER" id="PTHR11351:SF98">
    <property type="entry name" value="RE43130P"/>
    <property type="match status" value="1"/>
</dbReference>
<proteinExistence type="inferred from homology"/>
<evidence type="ECO:0000256" key="3">
    <source>
        <dbReference type="ARBA" id="ARBA00022516"/>
    </source>
</evidence>
<organism evidence="11 12">
    <name type="scientific">Aromia moschata</name>
    <dbReference type="NCBI Taxonomy" id="1265417"/>
    <lineage>
        <taxon>Eukaryota</taxon>
        <taxon>Metazoa</taxon>
        <taxon>Ecdysozoa</taxon>
        <taxon>Arthropoda</taxon>
        <taxon>Hexapoda</taxon>
        <taxon>Insecta</taxon>
        <taxon>Pterygota</taxon>
        <taxon>Neoptera</taxon>
        <taxon>Endopterygota</taxon>
        <taxon>Coleoptera</taxon>
        <taxon>Polyphaga</taxon>
        <taxon>Cucujiformia</taxon>
        <taxon>Chrysomeloidea</taxon>
        <taxon>Cerambycidae</taxon>
        <taxon>Cerambycinae</taxon>
        <taxon>Callichromatini</taxon>
        <taxon>Aromia</taxon>
    </lineage>
</organism>
<evidence type="ECO:0000256" key="10">
    <source>
        <dbReference type="ARBA" id="ARBA00023160"/>
    </source>
</evidence>
<dbReference type="InterPro" id="IPR015876">
    <property type="entry name" value="Acyl-CoA_DS"/>
</dbReference>
<evidence type="ECO:0000256" key="1">
    <source>
        <dbReference type="ARBA" id="ARBA00004141"/>
    </source>
</evidence>
<keyword evidence="8" id="KW-0443">Lipid metabolism</keyword>
<dbReference type="EMBL" id="JAPWTK010000004">
    <property type="protein sequence ID" value="KAJ8961745.1"/>
    <property type="molecule type" value="Genomic_DNA"/>
</dbReference>
<keyword evidence="6" id="KW-1133">Transmembrane helix</keyword>
<dbReference type="PANTHER" id="PTHR11351">
    <property type="entry name" value="ACYL-COA DESATURASE"/>
    <property type="match status" value="1"/>
</dbReference>
<comment type="similarity">
    <text evidence="2">Belongs to the fatty acid desaturase type 1 family.</text>
</comment>
<dbReference type="GO" id="GO:0005506">
    <property type="term" value="F:iron ion binding"/>
    <property type="evidence" value="ECO:0007669"/>
    <property type="project" value="TreeGrafter"/>
</dbReference>
<evidence type="ECO:0000256" key="4">
    <source>
        <dbReference type="ARBA" id="ARBA00022692"/>
    </source>
</evidence>
<accession>A0AAV8ZDY8</accession>
<evidence type="ECO:0000256" key="8">
    <source>
        <dbReference type="ARBA" id="ARBA00023098"/>
    </source>
</evidence>
<evidence type="ECO:0000256" key="5">
    <source>
        <dbReference type="ARBA" id="ARBA00022832"/>
    </source>
</evidence>
<keyword evidence="10" id="KW-0275">Fatty acid biosynthesis</keyword>
<sequence length="111" mass="12671">YTVSLNGTWLVNSAAHIYGTKPYDKSINPTENRFVSVAAFGEGWHNYHHVFPWDYKAAELGNYRMNFTTAFLDFMAKIGWAYEMKTVSPEMVKRESAANGRWHAASGGHHR</sequence>
<keyword evidence="7" id="KW-0560">Oxidoreductase</keyword>
<protein>
    <submittedName>
        <fullName evidence="11">Uncharacterized protein</fullName>
    </submittedName>
</protein>
<evidence type="ECO:0000256" key="9">
    <source>
        <dbReference type="ARBA" id="ARBA00023136"/>
    </source>
</evidence>
<name>A0AAV8ZDY8_9CUCU</name>
<keyword evidence="12" id="KW-1185">Reference proteome</keyword>
<dbReference type="AlphaFoldDB" id="A0AAV8ZDY8"/>
<keyword evidence="9" id="KW-0472">Membrane</keyword>
<evidence type="ECO:0000256" key="2">
    <source>
        <dbReference type="ARBA" id="ARBA00009295"/>
    </source>
</evidence>
<evidence type="ECO:0000256" key="7">
    <source>
        <dbReference type="ARBA" id="ARBA00023002"/>
    </source>
</evidence>
<keyword evidence="4" id="KW-0812">Transmembrane</keyword>
<gene>
    <name evidence="11" type="ORF">NQ318_021346</name>
</gene>
<feature type="non-terminal residue" evidence="11">
    <location>
        <position position="1"/>
    </location>
</feature>
<dbReference type="GO" id="GO:0006636">
    <property type="term" value="P:unsaturated fatty acid biosynthetic process"/>
    <property type="evidence" value="ECO:0007669"/>
    <property type="project" value="TreeGrafter"/>
</dbReference>
<reference evidence="11" key="1">
    <citation type="journal article" date="2023" name="Insect Mol. Biol.">
        <title>Genome sequencing provides insights into the evolution of gene families encoding plant cell wall-degrading enzymes in longhorned beetles.</title>
        <authorList>
            <person name="Shin N.R."/>
            <person name="Okamura Y."/>
            <person name="Kirsch R."/>
            <person name="Pauchet Y."/>
        </authorList>
    </citation>
    <scope>NUCLEOTIDE SEQUENCE</scope>
    <source>
        <strain evidence="11">AMC_N1</strain>
    </source>
</reference>
<evidence type="ECO:0000313" key="11">
    <source>
        <dbReference type="EMBL" id="KAJ8961745.1"/>
    </source>
</evidence>
<comment type="caution">
    <text evidence="11">The sequence shown here is derived from an EMBL/GenBank/DDBJ whole genome shotgun (WGS) entry which is preliminary data.</text>
</comment>
<comment type="subcellular location">
    <subcellularLocation>
        <location evidence="1">Membrane</location>
        <topology evidence="1">Multi-pass membrane protein</topology>
    </subcellularLocation>
</comment>
<evidence type="ECO:0000313" key="12">
    <source>
        <dbReference type="Proteomes" id="UP001162162"/>
    </source>
</evidence>